<dbReference type="InterPro" id="IPR002575">
    <property type="entry name" value="Aminoglycoside_PTrfase"/>
</dbReference>
<dbReference type="EMBL" id="NOII01000001">
    <property type="protein sequence ID" value="OYD59389.1"/>
    <property type="molecule type" value="Genomic_DNA"/>
</dbReference>
<feature type="domain" description="Aminoglycoside phosphotransferase" evidence="2">
    <location>
        <begin position="23"/>
        <end position="227"/>
    </location>
</feature>
<protein>
    <recommendedName>
        <fullName evidence="2">Aminoglycoside phosphotransferase domain-containing protein</fullName>
    </recommendedName>
</protein>
<dbReference type="PANTHER" id="PTHR21064">
    <property type="entry name" value="AMINOGLYCOSIDE PHOSPHOTRANSFERASE DOMAIN-CONTAINING PROTEIN-RELATED"/>
    <property type="match status" value="1"/>
</dbReference>
<dbReference type="Proteomes" id="UP000215059">
    <property type="component" value="Unassembled WGS sequence"/>
</dbReference>
<evidence type="ECO:0000259" key="2">
    <source>
        <dbReference type="Pfam" id="PF01636"/>
    </source>
</evidence>
<proteinExistence type="inferred from homology"/>
<name>A0A235FDW6_9BACL</name>
<evidence type="ECO:0000313" key="4">
    <source>
        <dbReference type="Proteomes" id="UP000215059"/>
    </source>
</evidence>
<organism evidence="3 4">
    <name type="scientific">Fictibacillus aquaticus</name>
    <dbReference type="NCBI Taxonomy" id="2021314"/>
    <lineage>
        <taxon>Bacteria</taxon>
        <taxon>Bacillati</taxon>
        <taxon>Bacillota</taxon>
        <taxon>Bacilli</taxon>
        <taxon>Bacillales</taxon>
        <taxon>Fictibacillaceae</taxon>
        <taxon>Fictibacillus</taxon>
    </lineage>
</organism>
<evidence type="ECO:0000313" key="3">
    <source>
        <dbReference type="EMBL" id="OYD59389.1"/>
    </source>
</evidence>
<dbReference type="OrthoDB" id="48950at2"/>
<dbReference type="GO" id="GO:0019202">
    <property type="term" value="F:amino acid kinase activity"/>
    <property type="evidence" value="ECO:0007669"/>
    <property type="project" value="TreeGrafter"/>
</dbReference>
<dbReference type="SUPFAM" id="SSF56112">
    <property type="entry name" value="Protein kinase-like (PK-like)"/>
    <property type="match status" value="1"/>
</dbReference>
<evidence type="ECO:0000256" key="1">
    <source>
        <dbReference type="ARBA" id="ARBA00038240"/>
    </source>
</evidence>
<dbReference type="Pfam" id="PF01636">
    <property type="entry name" value="APH"/>
    <property type="match status" value="1"/>
</dbReference>
<dbReference type="AlphaFoldDB" id="A0A235FDW6"/>
<accession>A0A235FDW6</accession>
<sequence>MNASSYIQVPNQWGLKILEWKELSPRVTLVKTNKNKYIIKKKDNVESVLAEVTLLKKLDEDLIKVQLPVASQSGEFTFLQNQEIYTVYEFIEGDIKQANHALEDSTISLSLGETIGFLHKSLVGTSLADKFPDRDLYQIVYHWAFKEVMKIHDDPQLKSIYQSIETDIQKIANELPKQLIHRDTHVSNFVFKGEQVEGILDFEIAEVNVRIFDLCYCSTSVLSEIFGDDKQREKWDEFIAHLVKGYSTVNPLSSQEILSIWHVMLCIQSIFMAFFCHDASLFETNKQMFLWIYENRSKIERALECSPAK</sequence>
<dbReference type="PANTHER" id="PTHR21064:SF6">
    <property type="entry name" value="AMINOGLYCOSIDE PHOSPHOTRANSFERASE DOMAIN-CONTAINING PROTEIN"/>
    <property type="match status" value="1"/>
</dbReference>
<dbReference type="InterPro" id="IPR011009">
    <property type="entry name" value="Kinase-like_dom_sf"/>
</dbReference>
<dbReference type="InterPro" id="IPR050249">
    <property type="entry name" value="Pseudomonas-type_ThrB"/>
</dbReference>
<dbReference type="RefSeq" id="WP_094251350.1">
    <property type="nucleotide sequence ID" value="NZ_JBHLXL010000001.1"/>
</dbReference>
<dbReference type="Gene3D" id="3.90.1200.10">
    <property type="match status" value="1"/>
</dbReference>
<comment type="similarity">
    <text evidence="1">Belongs to the pseudomonas-type ThrB family.</text>
</comment>
<keyword evidence="4" id="KW-1185">Reference proteome</keyword>
<comment type="caution">
    <text evidence="3">The sequence shown here is derived from an EMBL/GenBank/DDBJ whole genome shotgun (WGS) entry which is preliminary data.</text>
</comment>
<reference evidence="3 4" key="1">
    <citation type="submission" date="2017-07" db="EMBL/GenBank/DDBJ databases">
        <title>Fictibacillus sp. nov. GDSW-R2A3 Genome sequencing and assembly.</title>
        <authorList>
            <person name="Mayilraj S."/>
        </authorList>
    </citation>
    <scope>NUCLEOTIDE SEQUENCE [LARGE SCALE GENOMIC DNA]</scope>
    <source>
        <strain evidence="3 4">GDSW-R2A3</strain>
    </source>
</reference>
<gene>
    <name evidence="3" type="ORF">CGZ90_05730</name>
</gene>